<keyword evidence="6" id="KW-0413">Isomerase</keyword>
<dbReference type="InterPro" id="IPR014017">
    <property type="entry name" value="DNA_helicase_UvrD-like_C"/>
</dbReference>
<dbReference type="Gene3D" id="3.40.50.300">
    <property type="entry name" value="P-loop containing nucleotide triphosphate hydrolases"/>
    <property type="match status" value="2"/>
</dbReference>
<keyword evidence="5 10" id="KW-0067">ATP-binding</keyword>
<feature type="binding site" evidence="10">
    <location>
        <begin position="224"/>
        <end position="231"/>
    </location>
    <ligand>
        <name>ATP</name>
        <dbReference type="ChEBI" id="CHEBI:30616"/>
    </ligand>
</feature>
<dbReference type="PANTHER" id="PTHR11070">
    <property type="entry name" value="UVRD / RECB / PCRA DNA HELICASE FAMILY MEMBER"/>
    <property type="match status" value="1"/>
</dbReference>
<dbReference type="GO" id="GO:0005829">
    <property type="term" value="C:cytosol"/>
    <property type="evidence" value="ECO:0007669"/>
    <property type="project" value="TreeGrafter"/>
</dbReference>
<dbReference type="FunFam" id="3.40.50.300:FF:000975">
    <property type="entry name" value="DNA helicase"/>
    <property type="match status" value="1"/>
</dbReference>
<organism evidence="12 13">
    <name type="scientific">Vibrio ezurae NBRC 102218</name>
    <dbReference type="NCBI Taxonomy" id="1219080"/>
    <lineage>
        <taxon>Bacteria</taxon>
        <taxon>Pseudomonadati</taxon>
        <taxon>Pseudomonadota</taxon>
        <taxon>Gammaproteobacteria</taxon>
        <taxon>Vibrionales</taxon>
        <taxon>Vibrionaceae</taxon>
        <taxon>Vibrio</taxon>
    </lineage>
</organism>
<dbReference type="InterPro" id="IPR022161">
    <property type="entry name" value="Helicase_IV_N"/>
</dbReference>
<name>U3AI55_9VIBR</name>
<evidence type="ECO:0000256" key="5">
    <source>
        <dbReference type="ARBA" id="ARBA00022840"/>
    </source>
</evidence>
<dbReference type="RefSeq" id="WP_021713325.1">
    <property type="nucleotide sequence ID" value="NZ_BATM01000019.1"/>
</dbReference>
<dbReference type="SUPFAM" id="SSF52540">
    <property type="entry name" value="P-loop containing nucleoside triphosphate hydrolases"/>
    <property type="match status" value="1"/>
</dbReference>
<dbReference type="InterPro" id="IPR014016">
    <property type="entry name" value="UvrD-like_ATP-bd"/>
</dbReference>
<comment type="catalytic activity">
    <reaction evidence="9">
        <text>ATP + H2O = ADP + phosphate + H(+)</text>
        <dbReference type="Rhea" id="RHEA:13065"/>
        <dbReference type="ChEBI" id="CHEBI:15377"/>
        <dbReference type="ChEBI" id="CHEBI:15378"/>
        <dbReference type="ChEBI" id="CHEBI:30616"/>
        <dbReference type="ChEBI" id="CHEBI:43474"/>
        <dbReference type="ChEBI" id="CHEBI:456216"/>
        <dbReference type="EC" id="5.6.2.4"/>
    </reaction>
</comment>
<evidence type="ECO:0000313" key="13">
    <source>
        <dbReference type="Proteomes" id="UP000016562"/>
    </source>
</evidence>
<evidence type="ECO:0000256" key="6">
    <source>
        <dbReference type="ARBA" id="ARBA00023235"/>
    </source>
</evidence>
<keyword evidence="4 10" id="KW-0347">Helicase</keyword>
<evidence type="ECO:0000256" key="2">
    <source>
        <dbReference type="ARBA" id="ARBA00022741"/>
    </source>
</evidence>
<dbReference type="Pfam" id="PF13361">
    <property type="entry name" value="UvrD_C"/>
    <property type="match status" value="1"/>
</dbReference>
<dbReference type="CDD" id="cd17932">
    <property type="entry name" value="DEXQc_UvrD"/>
    <property type="match status" value="1"/>
</dbReference>
<dbReference type="EC" id="5.6.2.4" evidence="8"/>
<comment type="catalytic activity">
    <reaction evidence="7">
        <text>Couples ATP hydrolysis with the unwinding of duplex DNA by translocating in the 3'-5' direction.</text>
        <dbReference type="EC" id="5.6.2.4"/>
    </reaction>
</comment>
<proteinExistence type="inferred from homology"/>
<dbReference type="CDD" id="cd18807">
    <property type="entry name" value="SF1_C_UvrD"/>
    <property type="match status" value="1"/>
</dbReference>
<dbReference type="GO" id="GO:0000725">
    <property type="term" value="P:recombinational repair"/>
    <property type="evidence" value="ECO:0007669"/>
    <property type="project" value="TreeGrafter"/>
</dbReference>
<dbReference type="InterPro" id="IPR013986">
    <property type="entry name" value="DExx_box_DNA_helicase_dom_sf"/>
</dbReference>
<dbReference type="STRING" id="1219080.VEZ01S_19_00310"/>
<dbReference type="GO" id="GO:0043138">
    <property type="term" value="F:3'-5' DNA helicase activity"/>
    <property type="evidence" value="ECO:0007669"/>
    <property type="project" value="UniProtKB-EC"/>
</dbReference>
<dbReference type="NCBIfam" id="NF008276">
    <property type="entry name" value="PRK11054.1"/>
    <property type="match status" value="1"/>
</dbReference>
<dbReference type="Proteomes" id="UP000016562">
    <property type="component" value="Unassembled WGS sequence"/>
</dbReference>
<gene>
    <name evidence="12" type="primary">helD</name>
    <name evidence="12" type="ORF">VEZ01S_19_00310</name>
</gene>
<evidence type="ECO:0000256" key="7">
    <source>
        <dbReference type="ARBA" id="ARBA00034617"/>
    </source>
</evidence>
<evidence type="ECO:0000256" key="4">
    <source>
        <dbReference type="ARBA" id="ARBA00022806"/>
    </source>
</evidence>
<dbReference type="EMBL" id="BATM01000019">
    <property type="protein sequence ID" value="GAD79616.1"/>
    <property type="molecule type" value="Genomic_DNA"/>
</dbReference>
<evidence type="ECO:0000256" key="3">
    <source>
        <dbReference type="ARBA" id="ARBA00022801"/>
    </source>
</evidence>
<evidence type="ECO:0000256" key="1">
    <source>
        <dbReference type="ARBA" id="ARBA00009922"/>
    </source>
</evidence>
<evidence type="ECO:0000259" key="11">
    <source>
        <dbReference type="PROSITE" id="PS51198"/>
    </source>
</evidence>
<dbReference type="OrthoDB" id="5298826at2"/>
<dbReference type="Pfam" id="PF00580">
    <property type="entry name" value="UvrD-helicase"/>
    <property type="match status" value="1"/>
</dbReference>
<sequence>MQLQATPSAQFFLQDEYFDIKLEKDQLILTSKENQTSIPFSEWSGKTAMKRSVILGSLTFFGHEQEDENGDTWQNAWQIQGLPWGKAKAFGRTAVQYYEKWHRLQCRQLNLYLPKWHQKLQLLLKQPAYLANSQWLAWQEMVRNDLVEMDISLTDATQRMADGMQEINAWLAPDGEVVKERNQHWLVNEVKNWQVLFNQIESAPLNQSQQISVLLNNDHNLVLAGAGTGKTSVLMARVAYLLQSHQAQAEEIALLAFGKDAATEISERLSDKIGVTSQKVNVSTFHKMALQIIEQVDGQPAKVTSLAYEANQKQQWCAMWLKEHWTNSTNFNRWKKHLSLWPIAFLKGDVDLHDQFENPKLIAWLDQQVDQLCAMSVTKKTIQQQLVEHPEYSRLNSELQLAWPCYQAWKQYLKDQGELDFHSMIEKATGYVSKNRFKAPWRYLMVDEYQDISPARLALIEAIVNQPCDNDERRSLFAVGDDWQSIYQFAGSDVNLTTRFMERFPHASTHFLDTTYRFNSQIADVAGEFIAQNPQQLPKTLTAHKQQKQKAVSVIAESKLEKTLQRINNTHKPLSVLVLGRTHKDQPALLEQWQSHYDNLQLTFITCHASKGKEADVVLIMGVNENNFPQKERAPHLDVALKSSNDSFPFAEERRLFYVALTRAKQEVIVSYDLQPSVFATELLEGNYAVKKK</sequence>
<accession>U3AI55</accession>
<comment type="similarity">
    <text evidence="1">Belongs to the helicase family. UvrD subfamily.</text>
</comment>
<dbReference type="GO" id="GO:0003677">
    <property type="term" value="F:DNA binding"/>
    <property type="evidence" value="ECO:0007669"/>
    <property type="project" value="InterPro"/>
</dbReference>
<dbReference type="Pfam" id="PF12462">
    <property type="entry name" value="Helicase_IV_N"/>
    <property type="match status" value="1"/>
</dbReference>
<evidence type="ECO:0000313" key="12">
    <source>
        <dbReference type="EMBL" id="GAD79616.1"/>
    </source>
</evidence>
<dbReference type="PROSITE" id="PS51198">
    <property type="entry name" value="UVRD_HELICASE_ATP_BIND"/>
    <property type="match status" value="1"/>
</dbReference>
<reference evidence="12 13" key="1">
    <citation type="submission" date="2013-09" db="EMBL/GenBank/DDBJ databases">
        <title>Whole genome shotgun sequence of Vibrio ezurae NBRC 102218.</title>
        <authorList>
            <person name="Yoshida I."/>
            <person name="Hosoyama A."/>
            <person name="Numata M."/>
            <person name="Hashimoto M."/>
            <person name="Hosoyama Y."/>
            <person name="Tsuchikane K."/>
            <person name="Noguchi M."/>
            <person name="Hirakata S."/>
            <person name="Ichikawa N."/>
            <person name="Ohji S."/>
            <person name="Yamazoe A."/>
            <person name="Fujita N."/>
        </authorList>
    </citation>
    <scope>NUCLEOTIDE SEQUENCE [LARGE SCALE GENOMIC DNA]</scope>
    <source>
        <strain evidence="12 13">NBRC 102218</strain>
    </source>
</reference>
<protein>
    <recommendedName>
        <fullName evidence="8">DNA 3'-5' helicase</fullName>
        <ecNumber evidence="8">5.6.2.4</ecNumber>
    </recommendedName>
</protein>
<evidence type="ECO:0000256" key="10">
    <source>
        <dbReference type="PROSITE-ProRule" id="PRU00560"/>
    </source>
</evidence>
<keyword evidence="3 10" id="KW-0378">Hydrolase</keyword>
<keyword evidence="13" id="KW-1185">Reference proteome</keyword>
<evidence type="ECO:0000256" key="9">
    <source>
        <dbReference type="ARBA" id="ARBA00048988"/>
    </source>
</evidence>
<comment type="caution">
    <text evidence="12">The sequence shown here is derived from an EMBL/GenBank/DDBJ whole genome shotgun (WGS) entry which is preliminary data.</text>
</comment>
<evidence type="ECO:0000256" key="8">
    <source>
        <dbReference type="ARBA" id="ARBA00034808"/>
    </source>
</evidence>
<dbReference type="GO" id="GO:0016887">
    <property type="term" value="F:ATP hydrolysis activity"/>
    <property type="evidence" value="ECO:0007669"/>
    <property type="project" value="RHEA"/>
</dbReference>
<dbReference type="InterPro" id="IPR027417">
    <property type="entry name" value="P-loop_NTPase"/>
</dbReference>
<dbReference type="AlphaFoldDB" id="U3AI55"/>
<dbReference type="eggNOG" id="COG0210">
    <property type="taxonomic scope" value="Bacteria"/>
</dbReference>
<dbReference type="GO" id="GO:0005524">
    <property type="term" value="F:ATP binding"/>
    <property type="evidence" value="ECO:0007669"/>
    <property type="project" value="UniProtKB-UniRule"/>
</dbReference>
<dbReference type="Gene3D" id="1.10.10.160">
    <property type="match status" value="1"/>
</dbReference>
<dbReference type="InterPro" id="IPR000212">
    <property type="entry name" value="DNA_helicase_UvrD/REP"/>
</dbReference>
<dbReference type="PANTHER" id="PTHR11070:SF63">
    <property type="entry name" value="DNA HELICASE IV"/>
    <property type="match status" value="1"/>
</dbReference>
<keyword evidence="2 10" id="KW-0547">Nucleotide-binding</keyword>
<feature type="domain" description="UvrD-like helicase ATP-binding" evidence="11">
    <location>
        <begin position="203"/>
        <end position="519"/>
    </location>
</feature>